<dbReference type="EMBL" id="HBUF01055752">
    <property type="protein sequence ID" value="CAG6623820.1"/>
    <property type="molecule type" value="Transcribed_RNA"/>
</dbReference>
<protein>
    <submittedName>
        <fullName evidence="2">Uncharacterized protein</fullName>
    </submittedName>
</protein>
<accession>A0A8D8M886</accession>
<dbReference type="EMBL" id="HBUF01055753">
    <property type="protein sequence ID" value="CAG6623824.1"/>
    <property type="molecule type" value="Transcribed_RNA"/>
</dbReference>
<evidence type="ECO:0000313" key="2">
    <source>
        <dbReference type="EMBL" id="CAG6623824.1"/>
    </source>
</evidence>
<dbReference type="EMBL" id="HBUF01055749">
    <property type="protein sequence ID" value="CAG6623806.1"/>
    <property type="molecule type" value="Transcribed_RNA"/>
</dbReference>
<dbReference type="AlphaFoldDB" id="A0A8D8M886"/>
<name>A0A8D8M886_9HEMI</name>
<organism evidence="2">
    <name type="scientific">Cacopsylla melanoneura</name>
    <dbReference type="NCBI Taxonomy" id="428564"/>
    <lineage>
        <taxon>Eukaryota</taxon>
        <taxon>Metazoa</taxon>
        <taxon>Ecdysozoa</taxon>
        <taxon>Arthropoda</taxon>
        <taxon>Hexapoda</taxon>
        <taxon>Insecta</taxon>
        <taxon>Pterygota</taxon>
        <taxon>Neoptera</taxon>
        <taxon>Paraneoptera</taxon>
        <taxon>Hemiptera</taxon>
        <taxon>Sternorrhyncha</taxon>
        <taxon>Psylloidea</taxon>
        <taxon>Psyllidae</taxon>
        <taxon>Psyllinae</taxon>
        <taxon>Cacopsylla</taxon>
    </lineage>
</organism>
<reference evidence="2" key="1">
    <citation type="submission" date="2021-05" db="EMBL/GenBank/DDBJ databases">
        <authorList>
            <person name="Alioto T."/>
            <person name="Alioto T."/>
            <person name="Gomez Garrido J."/>
        </authorList>
    </citation>
    <scope>NUCLEOTIDE SEQUENCE</scope>
</reference>
<proteinExistence type="predicted"/>
<feature type="compositionally biased region" description="Polar residues" evidence="1">
    <location>
        <begin position="427"/>
        <end position="437"/>
    </location>
</feature>
<sequence>MTIVYNSHSRSCLCSNPTEIMDANPITNGLDLNYGGRTTNLPSSEWTDASFLDLVNRSTKYALATEDQAETAVAHFMDAYFTGNGLKNVSQCLLILFYGAKFKDGSPLITSNMVGQVPLPILEEKEWTNEYGYIGDPIEGRRIMQTPENSDFMKGIHELESSHRILLVTFVAFTCFRCCVKDPVDVVRQLLQRTIAAFAQITDYETELVMAAPRYQSLTDLGRLVSRSQPSNRRLMLLLVSSVLSTDAQSVQQQSFCRAAALLSLSKVGLGLAEWWEKAAIRMNVTFNKLASLLSFTLWQNPLRRFLMALDSVYPEARRQHTWEWCRFFQENALLDMSAISSRDLTLCLIYIAENNAVPAGLKLLDEQDLPLREDIRRISTSILATKQVNVWIPLTNDAQALVDPAFGDDGDEGQGRQDGDDDDMGSNFSGNEDNEL</sequence>
<dbReference type="EMBL" id="HBUF01055754">
    <property type="protein sequence ID" value="CAG6623828.1"/>
    <property type="molecule type" value="Transcribed_RNA"/>
</dbReference>
<feature type="region of interest" description="Disordered" evidence="1">
    <location>
        <begin position="403"/>
        <end position="437"/>
    </location>
</feature>
<evidence type="ECO:0000256" key="1">
    <source>
        <dbReference type="SAM" id="MobiDB-lite"/>
    </source>
</evidence>